<evidence type="ECO:0000313" key="4">
    <source>
        <dbReference type="Proteomes" id="UP000800235"/>
    </source>
</evidence>
<dbReference type="AlphaFoldDB" id="A0A9P4NRP1"/>
<feature type="domain" description="Acyclic terpene utilisation N-terminal" evidence="1">
    <location>
        <begin position="8"/>
        <end position="467"/>
    </location>
</feature>
<dbReference type="Pfam" id="PF23544">
    <property type="entry name" value="AtuA_ferredoxin"/>
    <property type="match status" value="1"/>
</dbReference>
<evidence type="ECO:0000259" key="2">
    <source>
        <dbReference type="Pfam" id="PF23544"/>
    </source>
</evidence>
<dbReference type="Pfam" id="PF07287">
    <property type="entry name" value="AtuA"/>
    <property type="match status" value="1"/>
</dbReference>
<dbReference type="Proteomes" id="UP000800235">
    <property type="component" value="Unassembled WGS sequence"/>
</dbReference>
<keyword evidence="4" id="KW-1185">Reference proteome</keyword>
<reference evidence="3" key="1">
    <citation type="journal article" date="2020" name="Stud. Mycol.">
        <title>101 Dothideomycetes genomes: a test case for predicting lifestyles and emergence of pathogens.</title>
        <authorList>
            <person name="Haridas S."/>
            <person name="Albert R."/>
            <person name="Binder M."/>
            <person name="Bloem J."/>
            <person name="Labutti K."/>
            <person name="Salamov A."/>
            <person name="Andreopoulos B."/>
            <person name="Baker S."/>
            <person name="Barry K."/>
            <person name="Bills G."/>
            <person name="Bluhm B."/>
            <person name="Cannon C."/>
            <person name="Castanera R."/>
            <person name="Culley D."/>
            <person name="Daum C."/>
            <person name="Ezra D."/>
            <person name="Gonzalez J."/>
            <person name="Henrissat B."/>
            <person name="Kuo A."/>
            <person name="Liang C."/>
            <person name="Lipzen A."/>
            <person name="Lutzoni F."/>
            <person name="Magnuson J."/>
            <person name="Mondo S."/>
            <person name="Nolan M."/>
            <person name="Ohm R."/>
            <person name="Pangilinan J."/>
            <person name="Park H.-J."/>
            <person name="Ramirez L."/>
            <person name="Alfaro M."/>
            <person name="Sun H."/>
            <person name="Tritt A."/>
            <person name="Yoshinaga Y."/>
            <person name="Zwiers L.-H."/>
            <person name="Turgeon B."/>
            <person name="Goodwin S."/>
            <person name="Spatafora J."/>
            <person name="Crous P."/>
            <person name="Grigoriev I."/>
        </authorList>
    </citation>
    <scope>NUCLEOTIDE SEQUENCE</scope>
    <source>
        <strain evidence="3">CBS 130266</strain>
    </source>
</reference>
<sequence length="621" mass="68740">MPSTKRGIRIGGASGGFTDRQRSIASLTKCDVDVIVGDWMSECTMSWHGAAKHEIRQKGISDAERAGLFDPSFMDTFTPALPHLQEKGIKVAVNAGASDTEMLAKLVEKTIKDQQLNLKVAWICGDDVMTVVNEMLAKGEKFENICFGGELKDWGFAPLAAQCYLGGAGIAEAFRAGADIVICGRVADAAPTIGAAMWYHGWDRDTDLDQIAGALVAGHLIECSSYVCGGYYSGFKDLFEGCENLGFPIAEIMSDGSCIIEKEPQTGGEISVGTCASQLLYEIQGPQYYGSDVVAVLEGVKMVQDGKDRVIVSGIKGNPPPTTTKVGITAKGGYQAEFHFYVVGLDLEQKMEWTKKQASRYVLHSMGENAKRFSCLKFTLNGYAQPDPENQDVATADIRVFCQTKDRSLVVKDSMEVPGFNRWVLENFLQSCPGATIENDIRQSAGKEFYEYWAALIPQSVVNHEVQLLWNSQTIDIPPSPSCKLYETRQWSYETENPVPLSSFGPTIRGPLGWRVLGRSGDKASECNVGFFVRYDDEWEWLRSLLTIPKIIELLGPEYNGKKVERFEMKNIRAVHFQLNDHLDRSYNASSTYDGLGKNVCEYLRAKYVSIPTKFMRRGTI</sequence>
<dbReference type="InterPro" id="IPR056362">
    <property type="entry name" value="AtuA-like_ferredoxin_dom"/>
</dbReference>
<dbReference type="InterPro" id="IPR010839">
    <property type="entry name" value="AtuA_N"/>
</dbReference>
<organism evidence="3 4">
    <name type="scientific">Tothia fuscella</name>
    <dbReference type="NCBI Taxonomy" id="1048955"/>
    <lineage>
        <taxon>Eukaryota</taxon>
        <taxon>Fungi</taxon>
        <taxon>Dikarya</taxon>
        <taxon>Ascomycota</taxon>
        <taxon>Pezizomycotina</taxon>
        <taxon>Dothideomycetes</taxon>
        <taxon>Pleosporomycetidae</taxon>
        <taxon>Venturiales</taxon>
        <taxon>Cylindrosympodiaceae</taxon>
        <taxon>Tothia</taxon>
    </lineage>
</organism>
<dbReference type="OrthoDB" id="10265871at2759"/>
<proteinExistence type="predicted"/>
<protein>
    <submittedName>
        <fullName evidence="3">DUF1446-domain-containing protein</fullName>
    </submittedName>
</protein>
<gene>
    <name evidence="3" type="ORF">EJ08DRAFT_589028</name>
</gene>
<evidence type="ECO:0000313" key="3">
    <source>
        <dbReference type="EMBL" id="KAF2430456.1"/>
    </source>
</evidence>
<feature type="domain" description="AtuA-like ferredoxin-fold" evidence="2">
    <location>
        <begin position="518"/>
        <end position="606"/>
    </location>
</feature>
<comment type="caution">
    <text evidence="3">The sequence shown here is derived from an EMBL/GenBank/DDBJ whole genome shotgun (WGS) entry which is preliminary data.</text>
</comment>
<dbReference type="PANTHER" id="PTHR47585">
    <property type="match status" value="1"/>
</dbReference>
<dbReference type="PANTHER" id="PTHR47585:SF2">
    <property type="entry name" value="DUF1446 DOMAIN PROTEIN (AFU_ORTHOLOGUE AFUA_6G11420)"/>
    <property type="match status" value="1"/>
</dbReference>
<accession>A0A9P4NRP1</accession>
<evidence type="ECO:0000259" key="1">
    <source>
        <dbReference type="Pfam" id="PF07287"/>
    </source>
</evidence>
<name>A0A9P4NRP1_9PEZI</name>
<dbReference type="EMBL" id="MU007039">
    <property type="protein sequence ID" value="KAF2430456.1"/>
    <property type="molecule type" value="Genomic_DNA"/>
</dbReference>